<evidence type="ECO:0000259" key="3">
    <source>
        <dbReference type="PROSITE" id="PS50089"/>
    </source>
</evidence>
<keyword evidence="1" id="KW-0863">Zinc-finger</keyword>
<reference evidence="4" key="1">
    <citation type="journal article" date="2020" name="Stud. Mycol.">
        <title>101 Dothideomycetes genomes: a test case for predicting lifestyles and emergence of pathogens.</title>
        <authorList>
            <person name="Haridas S."/>
            <person name="Albert R."/>
            <person name="Binder M."/>
            <person name="Bloem J."/>
            <person name="Labutti K."/>
            <person name="Salamov A."/>
            <person name="Andreopoulos B."/>
            <person name="Baker S."/>
            <person name="Barry K."/>
            <person name="Bills G."/>
            <person name="Bluhm B."/>
            <person name="Cannon C."/>
            <person name="Castanera R."/>
            <person name="Culley D."/>
            <person name="Daum C."/>
            <person name="Ezra D."/>
            <person name="Gonzalez J."/>
            <person name="Henrissat B."/>
            <person name="Kuo A."/>
            <person name="Liang C."/>
            <person name="Lipzen A."/>
            <person name="Lutzoni F."/>
            <person name="Magnuson J."/>
            <person name="Mondo S."/>
            <person name="Nolan M."/>
            <person name="Ohm R."/>
            <person name="Pangilinan J."/>
            <person name="Park H.-J."/>
            <person name="Ramirez L."/>
            <person name="Alfaro M."/>
            <person name="Sun H."/>
            <person name="Tritt A."/>
            <person name="Yoshinaga Y."/>
            <person name="Zwiers L.-H."/>
            <person name="Turgeon B."/>
            <person name="Goodwin S."/>
            <person name="Spatafora J."/>
            <person name="Crous P."/>
            <person name="Grigoriev I."/>
        </authorList>
    </citation>
    <scope>NUCLEOTIDE SEQUENCE</scope>
    <source>
        <strain evidence="4">CBS 123094</strain>
    </source>
</reference>
<dbReference type="Gene3D" id="3.30.40.10">
    <property type="entry name" value="Zinc/RING finger domain, C3HC4 (zinc finger)"/>
    <property type="match status" value="1"/>
</dbReference>
<name>A0A6A5X5L5_9PLEO</name>
<organism evidence="4 5">
    <name type="scientific">Amniculicola lignicola CBS 123094</name>
    <dbReference type="NCBI Taxonomy" id="1392246"/>
    <lineage>
        <taxon>Eukaryota</taxon>
        <taxon>Fungi</taxon>
        <taxon>Dikarya</taxon>
        <taxon>Ascomycota</taxon>
        <taxon>Pezizomycotina</taxon>
        <taxon>Dothideomycetes</taxon>
        <taxon>Pleosporomycetidae</taxon>
        <taxon>Pleosporales</taxon>
        <taxon>Amniculicolaceae</taxon>
        <taxon>Amniculicola</taxon>
    </lineage>
</organism>
<proteinExistence type="predicted"/>
<feature type="region of interest" description="Disordered" evidence="2">
    <location>
        <begin position="192"/>
        <end position="212"/>
    </location>
</feature>
<feature type="region of interest" description="Disordered" evidence="2">
    <location>
        <begin position="237"/>
        <end position="275"/>
    </location>
</feature>
<keyword evidence="1" id="KW-0479">Metal-binding</keyword>
<dbReference type="PROSITE" id="PS50089">
    <property type="entry name" value="ZF_RING_2"/>
    <property type="match status" value="1"/>
</dbReference>
<dbReference type="AlphaFoldDB" id="A0A6A5X5L5"/>
<keyword evidence="5" id="KW-1185">Reference proteome</keyword>
<dbReference type="EMBL" id="ML977556">
    <property type="protein sequence ID" value="KAF2008104.1"/>
    <property type="molecule type" value="Genomic_DNA"/>
</dbReference>
<dbReference type="InterPro" id="IPR001841">
    <property type="entry name" value="Znf_RING"/>
</dbReference>
<dbReference type="SMART" id="SM00184">
    <property type="entry name" value="RING"/>
    <property type="match status" value="1"/>
</dbReference>
<gene>
    <name evidence="4" type="ORF">P154DRAFT_528729</name>
</gene>
<keyword evidence="1" id="KW-0862">Zinc</keyword>
<feature type="domain" description="RING-type" evidence="3">
    <location>
        <begin position="156"/>
        <end position="196"/>
    </location>
</feature>
<evidence type="ECO:0000256" key="2">
    <source>
        <dbReference type="SAM" id="MobiDB-lite"/>
    </source>
</evidence>
<sequence>MSNVQSLSIDLEHLRETLDVGEQINLVGSIVGACLIIEAFIKVKEFATLDQAKDVCQTGLRPRLSRLQAIGTLAQVILSPEVLACAVSAVWQHCFDESRPKYMGPSLDRVLKAMTNNTSHEFRAACSAHADYIYRAFQALVAKDRALAEVSEPLECEICYDQIKDPVKLNVCGHIFCHECTWKWIGRGKGALAEPVPPTPETNKPRKLGAKKAKKADESLEEGVARDEFCFEITHPAPKGKRKRKSDELQDIATSGEDVNSRKRVHAQEEATPLEAKIHAVAQDMRESAMHGPNTI</sequence>
<evidence type="ECO:0000313" key="5">
    <source>
        <dbReference type="Proteomes" id="UP000799779"/>
    </source>
</evidence>
<evidence type="ECO:0000313" key="4">
    <source>
        <dbReference type="EMBL" id="KAF2008104.1"/>
    </source>
</evidence>
<evidence type="ECO:0000256" key="1">
    <source>
        <dbReference type="PROSITE-ProRule" id="PRU00175"/>
    </source>
</evidence>
<dbReference type="SUPFAM" id="SSF57850">
    <property type="entry name" value="RING/U-box"/>
    <property type="match status" value="1"/>
</dbReference>
<dbReference type="Proteomes" id="UP000799779">
    <property type="component" value="Unassembled WGS sequence"/>
</dbReference>
<dbReference type="InterPro" id="IPR013083">
    <property type="entry name" value="Znf_RING/FYVE/PHD"/>
</dbReference>
<accession>A0A6A5X5L5</accession>
<protein>
    <recommendedName>
        <fullName evidence="3">RING-type domain-containing protein</fullName>
    </recommendedName>
</protein>
<dbReference type="GO" id="GO:0008270">
    <property type="term" value="F:zinc ion binding"/>
    <property type="evidence" value="ECO:0007669"/>
    <property type="project" value="UniProtKB-KW"/>
</dbReference>
<dbReference type="Pfam" id="PF13923">
    <property type="entry name" value="zf-C3HC4_2"/>
    <property type="match status" value="1"/>
</dbReference>
<dbReference type="OrthoDB" id="6105938at2759"/>